<evidence type="ECO:0000313" key="2">
    <source>
        <dbReference type="EMBL" id="TYK24394.1"/>
    </source>
</evidence>
<sequence>MATMVDGGGRKRLRSIETTTKVCEWWRAEGDDGGDWIERDGVEGREAVQIVKLGILFYTYYAVSYPTPKRLAEELTGGTVSIWPVDGAFILAQESTTLTPLDTVGLTPRVILLSMRLFQGARFLDVAVEFDNAPGGTSTHAALQPALTDRRTVLDAVIRDLRHAASGTTPPPSD</sequence>
<evidence type="ECO:0000313" key="3">
    <source>
        <dbReference type="Proteomes" id="UP000321393"/>
    </source>
</evidence>
<dbReference type="Proteomes" id="UP000321393">
    <property type="component" value="Unassembled WGS sequence"/>
</dbReference>
<accession>A0A5A7TIR1</accession>
<comment type="caution">
    <text evidence="1">The sequence shown here is derived from an EMBL/GenBank/DDBJ whole genome shotgun (WGS) entry which is preliminary data.</text>
</comment>
<dbReference type="OrthoDB" id="1425037at2759"/>
<evidence type="ECO:0000313" key="1">
    <source>
        <dbReference type="EMBL" id="KAA0041521.1"/>
    </source>
</evidence>
<proteinExistence type="predicted"/>
<dbReference type="Proteomes" id="UP000321947">
    <property type="component" value="Unassembled WGS sequence"/>
</dbReference>
<dbReference type="EMBL" id="SSTE01016577">
    <property type="protein sequence ID" value="KAA0041521.1"/>
    <property type="molecule type" value="Genomic_DNA"/>
</dbReference>
<evidence type="ECO:0000313" key="4">
    <source>
        <dbReference type="Proteomes" id="UP000321947"/>
    </source>
</evidence>
<dbReference type="EMBL" id="SSTD01003946">
    <property type="protein sequence ID" value="TYK24394.1"/>
    <property type="molecule type" value="Genomic_DNA"/>
</dbReference>
<name>A0A5A7TIR1_CUCMM</name>
<gene>
    <name evidence="2" type="ORF">E5676_scaffold205G001800</name>
    <name evidence="1" type="ORF">E6C27_scaffold6G001140</name>
</gene>
<dbReference type="AlphaFoldDB" id="A0A5A7TIR1"/>
<organism evidence="1 3">
    <name type="scientific">Cucumis melo var. makuwa</name>
    <name type="common">Oriental melon</name>
    <dbReference type="NCBI Taxonomy" id="1194695"/>
    <lineage>
        <taxon>Eukaryota</taxon>
        <taxon>Viridiplantae</taxon>
        <taxon>Streptophyta</taxon>
        <taxon>Embryophyta</taxon>
        <taxon>Tracheophyta</taxon>
        <taxon>Spermatophyta</taxon>
        <taxon>Magnoliopsida</taxon>
        <taxon>eudicotyledons</taxon>
        <taxon>Gunneridae</taxon>
        <taxon>Pentapetalae</taxon>
        <taxon>rosids</taxon>
        <taxon>fabids</taxon>
        <taxon>Cucurbitales</taxon>
        <taxon>Cucurbitaceae</taxon>
        <taxon>Benincaseae</taxon>
        <taxon>Cucumis</taxon>
    </lineage>
</organism>
<reference evidence="3 4" key="1">
    <citation type="submission" date="2019-08" db="EMBL/GenBank/DDBJ databases">
        <title>Draft genome sequences of two oriental melons (Cucumis melo L. var makuwa).</title>
        <authorList>
            <person name="Kwon S.-Y."/>
        </authorList>
    </citation>
    <scope>NUCLEOTIDE SEQUENCE [LARGE SCALE GENOMIC DNA]</scope>
    <source>
        <strain evidence="4">cv. Chang Bougi</strain>
        <strain evidence="3">cv. SW 3</strain>
        <tissue evidence="1">Leaf</tissue>
    </source>
</reference>
<protein>
    <submittedName>
        <fullName evidence="1">Flocculation protein FLO11-like</fullName>
    </submittedName>
</protein>